<name>A0A9P6XSK2_9FUNG</name>
<organism evidence="1 2">
    <name type="scientific">Rhizopus delemar</name>
    <dbReference type="NCBI Taxonomy" id="936053"/>
    <lineage>
        <taxon>Eukaryota</taxon>
        <taxon>Fungi</taxon>
        <taxon>Fungi incertae sedis</taxon>
        <taxon>Mucoromycota</taxon>
        <taxon>Mucoromycotina</taxon>
        <taxon>Mucoromycetes</taxon>
        <taxon>Mucorales</taxon>
        <taxon>Mucorineae</taxon>
        <taxon>Rhizopodaceae</taxon>
        <taxon>Rhizopus</taxon>
    </lineage>
</organism>
<dbReference type="Proteomes" id="UP000740926">
    <property type="component" value="Unassembled WGS sequence"/>
</dbReference>
<dbReference type="EMBL" id="JAANIU010010809">
    <property type="protein sequence ID" value="KAG1531501.1"/>
    <property type="molecule type" value="Genomic_DNA"/>
</dbReference>
<gene>
    <name evidence="1" type="ORF">G6F50_016661</name>
</gene>
<evidence type="ECO:0000313" key="1">
    <source>
        <dbReference type="EMBL" id="KAG1531501.1"/>
    </source>
</evidence>
<reference evidence="1 2" key="1">
    <citation type="journal article" date="2020" name="Microb. Genom.">
        <title>Genetic diversity of clinical and environmental Mucorales isolates obtained from an investigation of mucormycosis cases among solid organ transplant recipients.</title>
        <authorList>
            <person name="Nguyen M.H."/>
            <person name="Kaul D."/>
            <person name="Muto C."/>
            <person name="Cheng S.J."/>
            <person name="Richter R.A."/>
            <person name="Bruno V.M."/>
            <person name="Liu G."/>
            <person name="Beyhan S."/>
            <person name="Sundermann A.J."/>
            <person name="Mounaud S."/>
            <person name="Pasculle A.W."/>
            <person name="Nierman W.C."/>
            <person name="Driscoll E."/>
            <person name="Cumbie R."/>
            <person name="Clancy C.J."/>
            <person name="Dupont C.L."/>
        </authorList>
    </citation>
    <scope>NUCLEOTIDE SEQUENCE [LARGE SCALE GENOMIC DNA]</scope>
    <source>
        <strain evidence="1 2">GL24</strain>
    </source>
</reference>
<sequence>MSFHTTIARLREAAANRIQGEAPATCSVQREDLRAALHVIDRLDGDIRRISMPSVGPAISSRSATSEQQAAAARLTRLAQETRAIYGRETCAGGEPAYPTWTDDVLALAALAQTSSESPAAGEAVA</sequence>
<keyword evidence="2" id="KW-1185">Reference proteome</keyword>
<dbReference type="AlphaFoldDB" id="A0A9P6XSK2"/>
<accession>A0A9P6XSK2</accession>
<comment type="caution">
    <text evidence="1">The sequence shown here is derived from an EMBL/GenBank/DDBJ whole genome shotgun (WGS) entry which is preliminary data.</text>
</comment>
<protein>
    <submittedName>
        <fullName evidence="1">Uncharacterized protein</fullName>
    </submittedName>
</protein>
<proteinExistence type="predicted"/>
<evidence type="ECO:0000313" key="2">
    <source>
        <dbReference type="Proteomes" id="UP000740926"/>
    </source>
</evidence>